<dbReference type="Gene3D" id="3.90.550.10">
    <property type="entry name" value="Spore Coat Polysaccharide Biosynthesis Protein SpsA, Chain A"/>
    <property type="match status" value="1"/>
</dbReference>
<dbReference type="InterPro" id="IPR050834">
    <property type="entry name" value="Glycosyltransf_2"/>
</dbReference>
<reference evidence="5 6" key="1">
    <citation type="submission" date="2020-04" db="EMBL/GenBank/DDBJ databases">
        <authorList>
            <person name="Hitch T.C.A."/>
            <person name="Wylensek D."/>
            <person name="Clavel T."/>
        </authorList>
    </citation>
    <scope>NUCLEOTIDE SEQUENCE [LARGE SCALE GENOMIC DNA]</scope>
    <source>
        <strain evidence="5 6">BSM-383-APC-5F</strain>
    </source>
</reference>
<dbReference type="PANTHER" id="PTHR43685:SF5">
    <property type="entry name" value="GLYCOSYLTRANSFERASE EPSE-RELATED"/>
    <property type="match status" value="1"/>
</dbReference>
<name>A0A848CRS4_9FIRM</name>
<dbReference type="PANTHER" id="PTHR43685">
    <property type="entry name" value="GLYCOSYLTRANSFERASE"/>
    <property type="match status" value="1"/>
</dbReference>
<protein>
    <submittedName>
        <fullName evidence="5">Glycosyltransferase</fullName>
    </submittedName>
</protein>
<keyword evidence="2" id="KW-0328">Glycosyltransferase</keyword>
<dbReference type="InterPro" id="IPR001173">
    <property type="entry name" value="Glyco_trans_2-like"/>
</dbReference>
<accession>A0A848CRS4</accession>
<dbReference type="RefSeq" id="WP_168933916.1">
    <property type="nucleotide sequence ID" value="NZ_JABAFX010000024.1"/>
</dbReference>
<evidence type="ECO:0000313" key="5">
    <source>
        <dbReference type="EMBL" id="NME57757.1"/>
    </source>
</evidence>
<dbReference type="SUPFAM" id="SSF53448">
    <property type="entry name" value="Nucleotide-diphospho-sugar transferases"/>
    <property type="match status" value="1"/>
</dbReference>
<evidence type="ECO:0000256" key="2">
    <source>
        <dbReference type="ARBA" id="ARBA00022676"/>
    </source>
</evidence>
<sequence>MKNEARDILPEISVIMGIYNCEKTLGEAIDCIVKQTFEKWELILCDDGSSDNTYYLADQYQKKYPDKIILLKNDSNRGLNATLNRCLAVAKGQYIARMDGDDKCSRFRFERELAVFRENPELSIVSTDMEYFDETGVWGHISHPTKPVAKDFLYGTPFCHAPCLVKKEAYDAVGGYSESNRLLRVEDYHLWMKMYKKGFCGENIHEPLYQMRDDRNAYARRKMKYRVNEAYVRYLAVKELKLPVTGYIFALRPILVGLLPSSIYDILHKRNLHR</sequence>
<evidence type="ECO:0000313" key="6">
    <source>
        <dbReference type="Proteomes" id="UP000580130"/>
    </source>
</evidence>
<dbReference type="GO" id="GO:0016757">
    <property type="term" value="F:glycosyltransferase activity"/>
    <property type="evidence" value="ECO:0007669"/>
    <property type="project" value="UniProtKB-KW"/>
</dbReference>
<feature type="domain" description="Glycosyltransferase 2-like" evidence="4">
    <location>
        <begin position="13"/>
        <end position="163"/>
    </location>
</feature>
<comment type="similarity">
    <text evidence="1">Belongs to the glycosyltransferase 2 family.</text>
</comment>
<keyword evidence="3 5" id="KW-0808">Transferase</keyword>
<evidence type="ECO:0000256" key="1">
    <source>
        <dbReference type="ARBA" id="ARBA00006739"/>
    </source>
</evidence>
<gene>
    <name evidence="5" type="ORF">HF855_10105</name>
</gene>
<dbReference type="InterPro" id="IPR029044">
    <property type="entry name" value="Nucleotide-diphossugar_trans"/>
</dbReference>
<organism evidence="5 6">
    <name type="scientific">Dorea formicigenerans</name>
    <dbReference type="NCBI Taxonomy" id="39486"/>
    <lineage>
        <taxon>Bacteria</taxon>
        <taxon>Bacillati</taxon>
        <taxon>Bacillota</taxon>
        <taxon>Clostridia</taxon>
        <taxon>Lachnospirales</taxon>
        <taxon>Lachnospiraceae</taxon>
        <taxon>Dorea</taxon>
    </lineage>
</organism>
<dbReference type="AlphaFoldDB" id="A0A848CRS4"/>
<dbReference type="Proteomes" id="UP000580130">
    <property type="component" value="Unassembled WGS sequence"/>
</dbReference>
<evidence type="ECO:0000256" key="3">
    <source>
        <dbReference type="ARBA" id="ARBA00022679"/>
    </source>
</evidence>
<comment type="caution">
    <text evidence="5">The sequence shown here is derived from an EMBL/GenBank/DDBJ whole genome shotgun (WGS) entry which is preliminary data.</text>
</comment>
<evidence type="ECO:0000259" key="4">
    <source>
        <dbReference type="Pfam" id="PF00535"/>
    </source>
</evidence>
<dbReference type="Pfam" id="PF00535">
    <property type="entry name" value="Glycos_transf_2"/>
    <property type="match status" value="1"/>
</dbReference>
<proteinExistence type="inferred from homology"/>
<dbReference type="EMBL" id="JABAFX010000024">
    <property type="protein sequence ID" value="NME57757.1"/>
    <property type="molecule type" value="Genomic_DNA"/>
</dbReference>